<protein>
    <recommendedName>
        <fullName evidence="2">Myb-like domain-containing protein</fullName>
    </recommendedName>
</protein>
<evidence type="ECO:0000259" key="2">
    <source>
        <dbReference type="SMART" id="SM00717"/>
    </source>
</evidence>
<dbReference type="EnsemblPlants" id="Pp3c17_11050V3.4">
    <property type="protein sequence ID" value="Pp3c17_11050V3.4"/>
    <property type="gene ID" value="Pp3c17_11050"/>
</dbReference>
<dbReference type="PANTHER" id="PTHR31307">
    <property type="entry name" value="TRIHELIX TRANSCRIPTION FACTOR ASIL2"/>
    <property type="match status" value="1"/>
</dbReference>
<evidence type="ECO:0000313" key="4">
    <source>
        <dbReference type="Proteomes" id="UP000006727"/>
    </source>
</evidence>
<dbReference type="InterPro" id="IPR044822">
    <property type="entry name" value="Myb_DNA-bind_4"/>
</dbReference>
<organism evidence="3 4">
    <name type="scientific">Physcomitrium patens</name>
    <name type="common">Spreading-leaved earth moss</name>
    <name type="synonym">Physcomitrella patens</name>
    <dbReference type="NCBI Taxonomy" id="3218"/>
    <lineage>
        <taxon>Eukaryota</taxon>
        <taxon>Viridiplantae</taxon>
        <taxon>Streptophyta</taxon>
        <taxon>Embryophyta</taxon>
        <taxon>Bryophyta</taxon>
        <taxon>Bryophytina</taxon>
        <taxon>Bryopsida</taxon>
        <taxon>Funariidae</taxon>
        <taxon>Funariales</taxon>
        <taxon>Funariaceae</taxon>
        <taxon>Physcomitrium</taxon>
    </lineage>
</organism>
<name>A0A7I4F7K6_PHYPA</name>
<reference evidence="3 4" key="2">
    <citation type="journal article" date="2018" name="Plant J.">
        <title>The Physcomitrella patens chromosome-scale assembly reveals moss genome structure and evolution.</title>
        <authorList>
            <person name="Lang D."/>
            <person name="Ullrich K.K."/>
            <person name="Murat F."/>
            <person name="Fuchs J."/>
            <person name="Jenkins J."/>
            <person name="Haas F.B."/>
            <person name="Piednoel M."/>
            <person name="Gundlach H."/>
            <person name="Van Bel M."/>
            <person name="Meyberg R."/>
            <person name="Vives C."/>
            <person name="Morata J."/>
            <person name="Symeonidi A."/>
            <person name="Hiss M."/>
            <person name="Muchero W."/>
            <person name="Kamisugi Y."/>
            <person name="Saleh O."/>
            <person name="Blanc G."/>
            <person name="Decker E.L."/>
            <person name="van Gessel N."/>
            <person name="Grimwood J."/>
            <person name="Hayes R.D."/>
            <person name="Graham S.W."/>
            <person name="Gunter L.E."/>
            <person name="McDaniel S.F."/>
            <person name="Hoernstein S.N.W."/>
            <person name="Larsson A."/>
            <person name="Li F.W."/>
            <person name="Perroud P.F."/>
            <person name="Phillips J."/>
            <person name="Ranjan P."/>
            <person name="Rokshar D.S."/>
            <person name="Rothfels C.J."/>
            <person name="Schneider L."/>
            <person name="Shu S."/>
            <person name="Stevenson D.W."/>
            <person name="Thummler F."/>
            <person name="Tillich M."/>
            <person name="Villarreal Aguilar J.C."/>
            <person name="Widiez T."/>
            <person name="Wong G.K."/>
            <person name="Wymore A."/>
            <person name="Zhang Y."/>
            <person name="Zimmer A.D."/>
            <person name="Quatrano R.S."/>
            <person name="Mayer K.F.X."/>
            <person name="Goodstein D."/>
            <person name="Casacuberta J.M."/>
            <person name="Vandepoele K."/>
            <person name="Reski R."/>
            <person name="Cuming A.C."/>
            <person name="Tuskan G.A."/>
            <person name="Maumus F."/>
            <person name="Salse J."/>
            <person name="Schmutz J."/>
            <person name="Rensing S.A."/>
        </authorList>
    </citation>
    <scope>NUCLEOTIDE SEQUENCE [LARGE SCALE GENOMIC DNA]</scope>
    <source>
        <strain evidence="3 4">cv. Gransden 2004</strain>
    </source>
</reference>
<feature type="region of interest" description="Disordered" evidence="1">
    <location>
        <begin position="98"/>
        <end position="134"/>
    </location>
</feature>
<gene>
    <name evidence="3" type="primary">LOC112294274</name>
</gene>
<evidence type="ECO:0000313" key="3">
    <source>
        <dbReference type="EnsemblPlants" id="Pp3c17_11050V3.4"/>
    </source>
</evidence>
<reference evidence="3" key="3">
    <citation type="submission" date="2020-12" db="UniProtKB">
        <authorList>
            <consortium name="EnsemblPlants"/>
        </authorList>
    </citation>
    <scope>IDENTIFICATION</scope>
</reference>
<dbReference type="AlphaFoldDB" id="A0A7I4F7K6"/>
<feature type="compositionally biased region" description="Basic and acidic residues" evidence="1">
    <location>
        <begin position="121"/>
        <end position="134"/>
    </location>
</feature>
<dbReference type="Gramene" id="Pp3c17_11050V3.4">
    <property type="protein sequence ID" value="Pp3c17_11050V3.4"/>
    <property type="gene ID" value="Pp3c17_11050"/>
</dbReference>
<dbReference type="SMART" id="SM00717">
    <property type="entry name" value="SANT"/>
    <property type="match status" value="1"/>
</dbReference>
<dbReference type="Pfam" id="PF13837">
    <property type="entry name" value="Myb_DNA-bind_4"/>
    <property type="match status" value="1"/>
</dbReference>
<dbReference type="InParanoid" id="A0A7I4F7K6"/>
<dbReference type="EMBL" id="ABEU02000017">
    <property type="status" value="NOT_ANNOTATED_CDS"/>
    <property type="molecule type" value="Genomic_DNA"/>
</dbReference>
<feature type="domain" description="Myb-like" evidence="2">
    <location>
        <begin position="135"/>
        <end position="198"/>
    </location>
</feature>
<reference evidence="3 4" key="1">
    <citation type="journal article" date="2008" name="Science">
        <title>The Physcomitrella genome reveals evolutionary insights into the conquest of land by plants.</title>
        <authorList>
            <person name="Rensing S."/>
            <person name="Lang D."/>
            <person name="Zimmer A."/>
            <person name="Terry A."/>
            <person name="Salamov A."/>
            <person name="Shapiro H."/>
            <person name="Nishiyama T."/>
            <person name="Perroud P.-F."/>
            <person name="Lindquist E."/>
            <person name="Kamisugi Y."/>
            <person name="Tanahashi T."/>
            <person name="Sakakibara K."/>
            <person name="Fujita T."/>
            <person name="Oishi K."/>
            <person name="Shin-I T."/>
            <person name="Kuroki Y."/>
            <person name="Toyoda A."/>
            <person name="Suzuki Y."/>
            <person name="Hashimoto A."/>
            <person name="Yamaguchi K."/>
            <person name="Sugano A."/>
            <person name="Kohara Y."/>
            <person name="Fujiyama A."/>
            <person name="Anterola A."/>
            <person name="Aoki S."/>
            <person name="Ashton N."/>
            <person name="Barbazuk W.B."/>
            <person name="Barker E."/>
            <person name="Bennetzen J."/>
            <person name="Bezanilla M."/>
            <person name="Blankenship R."/>
            <person name="Cho S.H."/>
            <person name="Dutcher S."/>
            <person name="Estelle M."/>
            <person name="Fawcett J.A."/>
            <person name="Gundlach H."/>
            <person name="Hanada K."/>
            <person name="Heyl A."/>
            <person name="Hicks K.A."/>
            <person name="Hugh J."/>
            <person name="Lohr M."/>
            <person name="Mayer K."/>
            <person name="Melkozernov A."/>
            <person name="Murata T."/>
            <person name="Nelson D."/>
            <person name="Pils B."/>
            <person name="Prigge M."/>
            <person name="Reiss B."/>
            <person name="Renner T."/>
            <person name="Rombauts S."/>
            <person name="Rushton P."/>
            <person name="Sanderfoot A."/>
            <person name="Schween G."/>
            <person name="Shiu S.-H."/>
            <person name="Stueber K."/>
            <person name="Theodoulou F.L."/>
            <person name="Tu H."/>
            <person name="Van de Peer Y."/>
            <person name="Verrier P.J."/>
            <person name="Waters E."/>
            <person name="Wood A."/>
            <person name="Yang L."/>
            <person name="Cove D."/>
            <person name="Cuming A."/>
            <person name="Hasebe M."/>
            <person name="Lucas S."/>
            <person name="Mishler D.B."/>
            <person name="Reski R."/>
            <person name="Grigoriev I."/>
            <person name="Quatrano R.S."/>
            <person name="Boore J.L."/>
        </authorList>
    </citation>
    <scope>NUCLEOTIDE SEQUENCE [LARGE SCALE GENOMIC DNA]</scope>
    <source>
        <strain evidence="3 4">cv. Gransden 2004</strain>
    </source>
</reference>
<keyword evidence="4" id="KW-1185">Reference proteome</keyword>
<dbReference type="PANTHER" id="PTHR31307:SF63">
    <property type="entry name" value="MYB_SANT-LIKE DNA-BINDING DOMAIN-CONTAINING PROTEIN"/>
    <property type="match status" value="1"/>
</dbReference>
<proteinExistence type="predicted"/>
<dbReference type="InterPro" id="IPR044823">
    <property type="entry name" value="ASIL1/2-like"/>
</dbReference>
<sequence>MSGGGSQHRAESRHASAEPSSFTARAAIAAVVCWSSDLAIGKDSYRESRIEGDWRGIVRVGAVDWYFRVAIALQIRPKRSIWAEKICGVTFLAMDGDRSQTPVSLPPPMKMLSTTSLQSSETEKKPSVARNGDEKREEWSARSVALFLDLYEEKYFEMDRGSFRSKDWEQLVDRFNMEGGGGKSVKQCRDKMDSLKKRHKLEKGRKASTGAETCSWVWFQKMDGMFGDHPKHQSVLLGPPDAVDMKFPADKFRITGGENVVIEEEESRRLVGSWREAKKILQELPLSAEERGKARTLLLEKKEEERLEYFEGDFEEVSHCLKLLVERASGHPTGMAGLVQMDFATASDIQRRLEEVLTDGRHQICGISCLQLKIVEAEEILYLKQTLCFILRTRLRDLILQLVSGNLAFRQLCSEGIYQVKFGRLAESDGTMSARSFKRILRISLLKHNPKPDLYNTTGSTVFSLYDVPLRIRFLQ</sequence>
<accession>A0A7I4F7K6</accession>
<dbReference type="InterPro" id="IPR001005">
    <property type="entry name" value="SANT/Myb"/>
</dbReference>
<evidence type="ECO:0000256" key="1">
    <source>
        <dbReference type="SAM" id="MobiDB-lite"/>
    </source>
</evidence>
<dbReference type="Proteomes" id="UP000006727">
    <property type="component" value="Chromosome 17"/>
</dbReference>